<dbReference type="PANTHER" id="PTHR12649">
    <property type="entry name" value="PEPTIDYL-TRNA HYDROLASE 2"/>
    <property type="match status" value="1"/>
</dbReference>
<keyword evidence="5" id="KW-0812">Transmembrane</keyword>
<dbReference type="PANTHER" id="PTHR12649:SF11">
    <property type="entry name" value="PEPTIDYL-TRNA HYDROLASE 2, MITOCHONDRIAL"/>
    <property type="match status" value="1"/>
</dbReference>
<sequence length="180" mass="20180">MFLSILTTSHSRNQQKGEWLAGSFKAENFIPVLIIGFIFGLLLDLSKPSRNHLSKKMFSSAKPQQQQLAVSSNGDQELKMVLVVQQDPNMKSGKIASQCAHAATGIYAELMQSDRCLLRRWDQCGQPKIVVTCRNQQEMNKLTEAAESIHLPTFVVADVGRTQVVFHIWVKIKNNATLKI</sequence>
<reference evidence="6 7" key="1">
    <citation type="submission" date="2018-09" db="EMBL/GenBank/DDBJ databases">
        <title>A high-quality reference genome of wild soybean provides a powerful tool to mine soybean genomes.</title>
        <authorList>
            <person name="Xie M."/>
            <person name="Chung C.Y.L."/>
            <person name="Li M.-W."/>
            <person name="Wong F.-L."/>
            <person name="Chan T.-F."/>
            <person name="Lam H.-M."/>
        </authorList>
    </citation>
    <scope>NUCLEOTIDE SEQUENCE [LARGE SCALE GENOMIC DNA]</scope>
    <source>
        <strain evidence="7">cv. W05</strain>
        <tissue evidence="6">Hypocotyl of etiolated seedlings</tissue>
    </source>
</reference>
<dbReference type="InterPro" id="IPR023476">
    <property type="entry name" value="Pep_tRNA_hydro_II_dom_sf"/>
</dbReference>
<dbReference type="AlphaFoldDB" id="A0A445H614"/>
<dbReference type="SUPFAM" id="SSF102462">
    <property type="entry name" value="Peptidyl-tRNA hydrolase II"/>
    <property type="match status" value="1"/>
</dbReference>
<dbReference type="GO" id="GO:0005829">
    <property type="term" value="C:cytosol"/>
    <property type="evidence" value="ECO:0007669"/>
    <property type="project" value="TreeGrafter"/>
</dbReference>
<dbReference type="Proteomes" id="UP000289340">
    <property type="component" value="Chromosome 14"/>
</dbReference>
<protein>
    <recommendedName>
        <fullName evidence="1">peptidyl-tRNA hydrolase</fullName>
        <ecNumber evidence="1">3.1.1.29</ecNumber>
    </recommendedName>
</protein>
<comment type="catalytic activity">
    <reaction evidence="4">
        <text>an N-acyl-L-alpha-aminoacyl-tRNA + H2O = an N-acyl-L-amino acid + a tRNA + H(+)</text>
        <dbReference type="Rhea" id="RHEA:54448"/>
        <dbReference type="Rhea" id="RHEA-COMP:10123"/>
        <dbReference type="Rhea" id="RHEA-COMP:13883"/>
        <dbReference type="ChEBI" id="CHEBI:15377"/>
        <dbReference type="ChEBI" id="CHEBI:15378"/>
        <dbReference type="ChEBI" id="CHEBI:59874"/>
        <dbReference type="ChEBI" id="CHEBI:78442"/>
        <dbReference type="ChEBI" id="CHEBI:138191"/>
        <dbReference type="EC" id="3.1.1.29"/>
    </reaction>
</comment>
<name>A0A445H614_GLYSO</name>
<dbReference type="SMR" id="A0A445H614"/>
<keyword evidence="2 6" id="KW-0378">Hydrolase</keyword>
<dbReference type="GO" id="GO:0005739">
    <property type="term" value="C:mitochondrion"/>
    <property type="evidence" value="ECO:0007669"/>
    <property type="project" value="TreeGrafter"/>
</dbReference>
<comment type="similarity">
    <text evidence="3">Belongs to the PTH2 family.</text>
</comment>
<evidence type="ECO:0000313" key="7">
    <source>
        <dbReference type="Proteomes" id="UP000289340"/>
    </source>
</evidence>
<organism evidence="6 7">
    <name type="scientific">Glycine soja</name>
    <name type="common">Wild soybean</name>
    <dbReference type="NCBI Taxonomy" id="3848"/>
    <lineage>
        <taxon>Eukaryota</taxon>
        <taxon>Viridiplantae</taxon>
        <taxon>Streptophyta</taxon>
        <taxon>Embryophyta</taxon>
        <taxon>Tracheophyta</taxon>
        <taxon>Spermatophyta</taxon>
        <taxon>Magnoliopsida</taxon>
        <taxon>eudicotyledons</taxon>
        <taxon>Gunneridae</taxon>
        <taxon>Pentapetalae</taxon>
        <taxon>rosids</taxon>
        <taxon>fabids</taxon>
        <taxon>Fabales</taxon>
        <taxon>Fabaceae</taxon>
        <taxon>Papilionoideae</taxon>
        <taxon>50 kb inversion clade</taxon>
        <taxon>NPAAA clade</taxon>
        <taxon>indigoferoid/millettioid clade</taxon>
        <taxon>Phaseoleae</taxon>
        <taxon>Glycine</taxon>
        <taxon>Glycine subgen. Soja</taxon>
    </lineage>
</organism>
<evidence type="ECO:0000256" key="4">
    <source>
        <dbReference type="ARBA" id="ARBA00048707"/>
    </source>
</evidence>
<dbReference type="EC" id="3.1.1.29" evidence="1"/>
<dbReference type="FunFam" id="3.40.1490.10:FF:000002">
    <property type="entry name" value="Peptidyl-tRNA hydrolase 2, mitochondrial"/>
    <property type="match status" value="1"/>
</dbReference>
<gene>
    <name evidence="6" type="ORF">D0Y65_038596</name>
</gene>
<evidence type="ECO:0000256" key="5">
    <source>
        <dbReference type="SAM" id="Phobius"/>
    </source>
</evidence>
<proteinExistence type="inferred from homology"/>
<accession>A0A445H614</accession>
<dbReference type="Pfam" id="PF01981">
    <property type="entry name" value="PTH2"/>
    <property type="match status" value="1"/>
</dbReference>
<dbReference type="EMBL" id="QZWG01000014">
    <property type="protein sequence ID" value="RZB68882.1"/>
    <property type="molecule type" value="Genomic_DNA"/>
</dbReference>
<dbReference type="InterPro" id="IPR002833">
    <property type="entry name" value="PTH2"/>
</dbReference>
<dbReference type="GO" id="GO:0004045">
    <property type="term" value="F:peptidyl-tRNA hydrolase activity"/>
    <property type="evidence" value="ECO:0007669"/>
    <property type="project" value="UniProtKB-EC"/>
</dbReference>
<evidence type="ECO:0000256" key="1">
    <source>
        <dbReference type="ARBA" id="ARBA00013260"/>
    </source>
</evidence>
<feature type="transmembrane region" description="Helical" evidence="5">
    <location>
        <begin position="29"/>
        <end position="46"/>
    </location>
</feature>
<evidence type="ECO:0000313" key="6">
    <source>
        <dbReference type="EMBL" id="RZB68882.1"/>
    </source>
</evidence>
<evidence type="ECO:0000256" key="2">
    <source>
        <dbReference type="ARBA" id="ARBA00022801"/>
    </source>
</evidence>
<keyword evidence="7" id="KW-1185">Reference proteome</keyword>
<evidence type="ECO:0000256" key="3">
    <source>
        <dbReference type="ARBA" id="ARBA00038050"/>
    </source>
</evidence>
<keyword evidence="5" id="KW-1133">Transmembrane helix</keyword>
<dbReference type="Gene3D" id="3.40.1490.10">
    <property type="entry name" value="Bit1"/>
    <property type="match status" value="1"/>
</dbReference>
<keyword evidence="5" id="KW-0472">Membrane</keyword>
<comment type="caution">
    <text evidence="6">The sequence shown here is derived from an EMBL/GenBank/DDBJ whole genome shotgun (WGS) entry which is preliminary data.</text>
</comment>